<feature type="transmembrane region" description="Helical" evidence="1">
    <location>
        <begin position="63"/>
        <end position="82"/>
    </location>
</feature>
<gene>
    <name evidence="2" type="ORF">Bccel_5140</name>
</gene>
<proteinExistence type="predicted"/>
<feature type="transmembrane region" description="Helical" evidence="1">
    <location>
        <begin position="94"/>
        <end position="117"/>
    </location>
</feature>
<comment type="caution">
    <text evidence="2">The sequence shown here is derived from an EMBL/GenBank/DDBJ whole genome shotgun (WGS) entry which is preliminary data.</text>
</comment>
<keyword evidence="1" id="KW-0472">Membrane</keyword>
<dbReference type="OrthoDB" id="2857165at2"/>
<dbReference type="STRING" id="398512.Bccel_5140"/>
<dbReference type="Proteomes" id="UP000036923">
    <property type="component" value="Unassembled WGS sequence"/>
</dbReference>
<dbReference type="eggNOG" id="ENOG50330H0">
    <property type="taxonomic scope" value="Bacteria"/>
</dbReference>
<feature type="transmembrane region" description="Helical" evidence="1">
    <location>
        <begin position="123"/>
        <end position="148"/>
    </location>
</feature>
<reference evidence="3" key="1">
    <citation type="submission" date="2015-07" db="EMBL/GenBank/DDBJ databases">
        <title>Near-Complete Genome Sequence of the Cellulolytic Bacterium Bacteroides (Pseudobacteroides) cellulosolvens ATCC 35603.</title>
        <authorList>
            <person name="Dassa B."/>
            <person name="Utturkar S.M."/>
            <person name="Klingeman D.M."/>
            <person name="Hurt R.A."/>
            <person name="Keller M."/>
            <person name="Xu J."/>
            <person name="Reddy Y.H.K."/>
            <person name="Borovok I."/>
            <person name="Grinberg I.R."/>
            <person name="Lamed R."/>
            <person name="Zhivin O."/>
            <person name="Bayer E.A."/>
            <person name="Brown S.D."/>
        </authorList>
    </citation>
    <scope>NUCLEOTIDE SEQUENCE [LARGE SCALE GENOMIC DNA]</scope>
    <source>
        <strain evidence="3">DSM 2933</strain>
    </source>
</reference>
<protein>
    <submittedName>
        <fullName evidence="2">Uncharacterized protein</fullName>
    </submittedName>
</protein>
<dbReference type="EMBL" id="LGTC01000001">
    <property type="protein sequence ID" value="KNY29863.1"/>
    <property type="molecule type" value="Genomic_DNA"/>
</dbReference>
<accession>A0A0L6JVK8</accession>
<evidence type="ECO:0000313" key="2">
    <source>
        <dbReference type="EMBL" id="KNY29863.1"/>
    </source>
</evidence>
<organism evidence="2 3">
    <name type="scientific">Pseudobacteroides cellulosolvens ATCC 35603 = DSM 2933</name>
    <dbReference type="NCBI Taxonomy" id="398512"/>
    <lineage>
        <taxon>Bacteria</taxon>
        <taxon>Bacillati</taxon>
        <taxon>Bacillota</taxon>
        <taxon>Clostridia</taxon>
        <taxon>Eubacteriales</taxon>
        <taxon>Oscillospiraceae</taxon>
        <taxon>Pseudobacteroides</taxon>
    </lineage>
</organism>
<keyword evidence="3" id="KW-1185">Reference proteome</keyword>
<keyword evidence="1" id="KW-1133">Transmembrane helix</keyword>
<name>A0A0L6JVK8_9FIRM</name>
<dbReference type="RefSeq" id="WP_036945374.1">
    <property type="nucleotide sequence ID" value="NZ_JQKC01000049.1"/>
</dbReference>
<evidence type="ECO:0000256" key="1">
    <source>
        <dbReference type="SAM" id="Phobius"/>
    </source>
</evidence>
<keyword evidence="1" id="KW-0812">Transmembrane</keyword>
<dbReference type="AlphaFoldDB" id="A0A0L6JVK8"/>
<feature type="transmembrane region" description="Helical" evidence="1">
    <location>
        <begin position="12"/>
        <end position="32"/>
    </location>
</feature>
<evidence type="ECO:0000313" key="3">
    <source>
        <dbReference type="Proteomes" id="UP000036923"/>
    </source>
</evidence>
<sequence length="150" mass="17315">MKLLRHSMVNAIFIGTMSAVYSFLFIITSNHIEFLRLLSNTNTLQSDFWNSWSYFIRVGNMKYVGYVIIVLALIIILFILFKPTKKYDEYQISILSKSIIVAGLISILMLPIIVILLLSDPSYAIETIFLFAVFQWLGVLVTDLIYVIKY</sequence>